<dbReference type="Pfam" id="PF20240">
    <property type="entry name" value="DUF6597"/>
    <property type="match status" value="1"/>
</dbReference>
<protein>
    <submittedName>
        <fullName evidence="5">Transcriptional regulator, AraC family</fullName>
    </submittedName>
</protein>
<evidence type="ECO:0000256" key="1">
    <source>
        <dbReference type="ARBA" id="ARBA00023015"/>
    </source>
</evidence>
<evidence type="ECO:0000259" key="4">
    <source>
        <dbReference type="PROSITE" id="PS01124"/>
    </source>
</evidence>
<dbReference type="Proteomes" id="UP000219072">
    <property type="component" value="Unassembled WGS sequence"/>
</dbReference>
<keyword evidence="2" id="KW-0238">DNA-binding</keyword>
<dbReference type="PROSITE" id="PS01124">
    <property type="entry name" value="HTH_ARAC_FAMILY_2"/>
    <property type="match status" value="1"/>
</dbReference>
<dbReference type="PANTHER" id="PTHR46796:SF15">
    <property type="entry name" value="BLL1074 PROTEIN"/>
    <property type="match status" value="1"/>
</dbReference>
<dbReference type="EMBL" id="OCNE01000012">
    <property type="protein sequence ID" value="SOD63787.1"/>
    <property type="molecule type" value="Genomic_DNA"/>
</dbReference>
<evidence type="ECO:0000313" key="6">
    <source>
        <dbReference type="Proteomes" id="UP000219072"/>
    </source>
</evidence>
<evidence type="ECO:0000256" key="2">
    <source>
        <dbReference type="ARBA" id="ARBA00023125"/>
    </source>
</evidence>
<dbReference type="GO" id="GO:0003700">
    <property type="term" value="F:DNA-binding transcription factor activity"/>
    <property type="evidence" value="ECO:0007669"/>
    <property type="project" value="InterPro"/>
</dbReference>
<sequence length="234" mass="24995">MLGDVYSERPAERLPGAVVWRNTPRPGDPPGRVLPDGCMDLILLGDRLVVAGPDTRALVGHQGAGLPCVGLRFAPGQAPLVLGEPADAFVDARVALAEVWPERTVRELTERVALAERPGAVLQEAALARLGDPPAEERWRPAAVAALDAGRSVAETARGLGLSQRQMHRRSLRAFGYGPKTLARVLRMRRALALARCGEPLAEVAARVGYADQAHLAREFRALAGVPVGRLLTP</sequence>
<accession>A0A286DYP4</accession>
<dbReference type="Gene3D" id="1.10.10.60">
    <property type="entry name" value="Homeodomain-like"/>
    <property type="match status" value="1"/>
</dbReference>
<reference evidence="5 6" key="1">
    <citation type="submission" date="2017-09" db="EMBL/GenBank/DDBJ databases">
        <authorList>
            <person name="Ehlers B."/>
            <person name="Leendertz F.H."/>
        </authorList>
    </citation>
    <scope>NUCLEOTIDE SEQUENCE [LARGE SCALE GENOMIC DNA]</scope>
    <source>
        <strain evidence="5 6">CGMCC 4.7095</strain>
    </source>
</reference>
<dbReference type="InterPro" id="IPR046532">
    <property type="entry name" value="DUF6597"/>
</dbReference>
<dbReference type="PANTHER" id="PTHR46796">
    <property type="entry name" value="HTH-TYPE TRANSCRIPTIONAL ACTIVATOR RHAS-RELATED"/>
    <property type="match status" value="1"/>
</dbReference>
<dbReference type="GO" id="GO:0043565">
    <property type="term" value="F:sequence-specific DNA binding"/>
    <property type="evidence" value="ECO:0007669"/>
    <property type="project" value="InterPro"/>
</dbReference>
<organism evidence="5 6">
    <name type="scientific">Streptomyces zhaozhouensis</name>
    <dbReference type="NCBI Taxonomy" id="1300267"/>
    <lineage>
        <taxon>Bacteria</taxon>
        <taxon>Bacillati</taxon>
        <taxon>Actinomycetota</taxon>
        <taxon>Actinomycetes</taxon>
        <taxon>Kitasatosporales</taxon>
        <taxon>Streptomycetaceae</taxon>
        <taxon>Streptomyces</taxon>
    </lineage>
</organism>
<keyword evidence="6" id="KW-1185">Reference proteome</keyword>
<dbReference type="AlphaFoldDB" id="A0A286DYP4"/>
<evidence type="ECO:0000256" key="3">
    <source>
        <dbReference type="ARBA" id="ARBA00023163"/>
    </source>
</evidence>
<feature type="domain" description="HTH araC/xylS-type" evidence="4">
    <location>
        <begin position="152"/>
        <end position="234"/>
    </location>
</feature>
<dbReference type="InterPro" id="IPR050204">
    <property type="entry name" value="AraC_XylS_family_regulators"/>
</dbReference>
<dbReference type="InterPro" id="IPR018060">
    <property type="entry name" value="HTH_AraC"/>
</dbReference>
<keyword evidence="1" id="KW-0805">Transcription regulation</keyword>
<evidence type="ECO:0000313" key="5">
    <source>
        <dbReference type="EMBL" id="SOD63787.1"/>
    </source>
</evidence>
<gene>
    <name evidence="5" type="ORF">SAMN06297387_112146</name>
</gene>
<proteinExistence type="predicted"/>
<dbReference type="Pfam" id="PF12833">
    <property type="entry name" value="HTH_18"/>
    <property type="match status" value="1"/>
</dbReference>
<keyword evidence="3" id="KW-0804">Transcription</keyword>
<name>A0A286DYP4_9ACTN</name>
<dbReference type="SMART" id="SM00342">
    <property type="entry name" value="HTH_ARAC"/>
    <property type="match status" value="1"/>
</dbReference>